<dbReference type="GO" id="GO:0071949">
    <property type="term" value="F:FAD binding"/>
    <property type="evidence" value="ECO:0007669"/>
    <property type="project" value="TreeGrafter"/>
</dbReference>
<evidence type="ECO:0000313" key="10">
    <source>
        <dbReference type="EMBL" id="ROT75841.1"/>
    </source>
</evidence>
<dbReference type="Pfam" id="PF00875">
    <property type="entry name" value="DNA_photolyase"/>
    <property type="match status" value="1"/>
</dbReference>
<evidence type="ECO:0000256" key="7">
    <source>
        <dbReference type="RuleBase" id="RU367151"/>
    </source>
</evidence>
<feature type="region of interest" description="Disordered" evidence="8">
    <location>
        <begin position="521"/>
        <end position="557"/>
    </location>
</feature>
<dbReference type="GO" id="GO:0003684">
    <property type="term" value="F:damaged DNA binding"/>
    <property type="evidence" value="ECO:0007669"/>
    <property type="project" value="TreeGrafter"/>
</dbReference>
<evidence type="ECO:0000256" key="6">
    <source>
        <dbReference type="PIRSR" id="PIRSR602081-2"/>
    </source>
</evidence>
<sequence length="557" mass="64100">MISCSRSVGGRVLKLQRNHFHQNVTKLREASSIKVTPGKMVATNKSVAFCWLRNDLRYHDNEILTKANINADHVVPVYCFDPRHFKGTYHFGFPKTGPHRAKFLKESVEDLRATLRNRGSDLVVRIGKPEEVLPFLIKSVAATTSHLVFQEEVTKEEKDVERSVRDRCKDAGVNVHSFWGATLYHKTDLPFPINKVPDTYTNFRKAVEAQSRVRGVCNMPDKLKPLPENLDLGEIPTLSKLGVEELPMDQRTAFPFSGGETSGLARVKNYLWDTNNVANYKETRNGLLGEAYSTKFSPWLAHGCLSPRYIFNEIKKYESQRVANKSTYWVIFEMIWRDYFRFVCMKFGDRVFYPSGIMGKKVHWKRNAQLFEMWKDGRTGVPFVDANMRELKETGWMSNRGRQNVASFLLKDLGLDWRLGAEWFESQLLDHDVCSNYGNWNYAAGIGNDPRENRKFNMVKQGLDYDPEGNFIRVWVPELKNIKNARIHTPWKMNIAELTNAGVSLGEDYPKPVVIAPEWGRHDHKMNNSNSNKKQKGSWMPPGQKRGIDFYFSGNGK</sequence>
<feature type="site" description="Electron transfer via tryptophanyl radical" evidence="6">
    <location>
        <position position="417"/>
    </location>
</feature>
<feature type="binding site" evidence="5">
    <location>
        <position position="280"/>
    </location>
    <ligand>
        <name>FAD</name>
        <dbReference type="ChEBI" id="CHEBI:57692"/>
    </ligand>
</feature>
<dbReference type="EMBL" id="QCYY01001724">
    <property type="protein sequence ID" value="ROT75841.1"/>
    <property type="molecule type" value="Genomic_DNA"/>
</dbReference>
<evidence type="ECO:0000256" key="5">
    <source>
        <dbReference type="PIRSR" id="PIRSR602081-1"/>
    </source>
</evidence>
<comment type="cofactor">
    <cofactor evidence="5 7">
        <name>FAD</name>
        <dbReference type="ChEBI" id="CHEBI:57692"/>
    </cofactor>
    <text evidence="5 7">Binds 1 FAD per subunit.</text>
</comment>
<organism evidence="10 11">
    <name type="scientific">Penaeus vannamei</name>
    <name type="common">Whiteleg shrimp</name>
    <name type="synonym">Litopenaeus vannamei</name>
    <dbReference type="NCBI Taxonomy" id="6689"/>
    <lineage>
        <taxon>Eukaryota</taxon>
        <taxon>Metazoa</taxon>
        <taxon>Ecdysozoa</taxon>
        <taxon>Arthropoda</taxon>
        <taxon>Crustacea</taxon>
        <taxon>Multicrustacea</taxon>
        <taxon>Malacostraca</taxon>
        <taxon>Eumalacostraca</taxon>
        <taxon>Eucarida</taxon>
        <taxon>Decapoda</taxon>
        <taxon>Dendrobranchiata</taxon>
        <taxon>Penaeoidea</taxon>
        <taxon>Penaeidae</taxon>
        <taxon>Penaeus</taxon>
    </lineage>
</organism>
<comment type="cofactor">
    <cofactor evidence="7">
        <name>(6R)-5,10-methylene-5,6,7,8-tetrahydrofolate</name>
        <dbReference type="ChEBI" id="CHEBI:15636"/>
    </cofactor>
    <text evidence="7">Binds 1 5,10-methenyltetrahydrofolate (MTHF) per subunit.</text>
</comment>
<dbReference type="SUPFAM" id="SSF48173">
    <property type="entry name" value="Cryptochrome/photolyase FAD-binding domain"/>
    <property type="match status" value="1"/>
</dbReference>
<dbReference type="InterPro" id="IPR006050">
    <property type="entry name" value="DNA_photolyase_N"/>
</dbReference>
<evidence type="ECO:0000256" key="1">
    <source>
        <dbReference type="ARBA" id="ARBA00005862"/>
    </source>
</evidence>
<evidence type="ECO:0000256" key="8">
    <source>
        <dbReference type="SAM" id="MobiDB-lite"/>
    </source>
</evidence>
<dbReference type="GO" id="GO:0003904">
    <property type="term" value="F:deoxyribodipyrimidine photo-lyase activity"/>
    <property type="evidence" value="ECO:0007669"/>
    <property type="project" value="TreeGrafter"/>
</dbReference>
<dbReference type="PANTHER" id="PTHR11455:SF22">
    <property type="entry name" value="CRYPTOCHROME DASH"/>
    <property type="match status" value="1"/>
</dbReference>
<dbReference type="InterPro" id="IPR005101">
    <property type="entry name" value="Cryptochr/Photolyase_FAD-bd"/>
</dbReference>
<accession>A0A423THC0</accession>
<evidence type="ECO:0000313" key="11">
    <source>
        <dbReference type="Proteomes" id="UP000283509"/>
    </source>
</evidence>
<feature type="binding site" evidence="5">
    <location>
        <begin position="430"/>
        <end position="432"/>
    </location>
    <ligand>
        <name>FAD</name>
        <dbReference type="ChEBI" id="CHEBI:57692"/>
    </ligand>
</feature>
<dbReference type="PROSITE" id="PS51645">
    <property type="entry name" value="PHR_CRY_ALPHA_BETA"/>
    <property type="match status" value="1"/>
</dbReference>
<feature type="site" description="Electron transfer via tryptophanyl radical" evidence="6">
    <location>
        <position position="364"/>
    </location>
</feature>
<dbReference type="SMR" id="A0A423THC0"/>
<evidence type="ECO:0000256" key="4">
    <source>
        <dbReference type="ARBA" id="ARBA00022991"/>
    </source>
</evidence>
<evidence type="ECO:0000259" key="9">
    <source>
        <dbReference type="PROSITE" id="PS51645"/>
    </source>
</evidence>
<dbReference type="GO" id="GO:0000719">
    <property type="term" value="P:photoreactive repair"/>
    <property type="evidence" value="ECO:0007669"/>
    <property type="project" value="TreeGrafter"/>
</dbReference>
<dbReference type="OrthoDB" id="435881at2759"/>
<feature type="site" description="Electron transfer via tryptophanyl radical" evidence="6">
    <location>
        <position position="440"/>
    </location>
</feature>
<dbReference type="Gene3D" id="1.10.579.10">
    <property type="entry name" value="DNA Cyclobutane Dipyrimidine Photolyase, subunit A, domain 3"/>
    <property type="match status" value="1"/>
</dbReference>
<dbReference type="Gene3D" id="1.25.40.80">
    <property type="match status" value="1"/>
</dbReference>
<keyword evidence="3 5" id="KW-0274">FAD</keyword>
<keyword evidence="2 5" id="KW-0285">Flavoprotein</keyword>
<dbReference type="Proteomes" id="UP000283509">
    <property type="component" value="Unassembled WGS sequence"/>
</dbReference>
<dbReference type="AlphaFoldDB" id="A0A423THC0"/>
<feature type="binding site" evidence="5">
    <location>
        <begin position="333"/>
        <end position="340"/>
    </location>
    <ligand>
        <name>FAD</name>
        <dbReference type="ChEBI" id="CHEBI:57692"/>
    </ligand>
</feature>
<dbReference type="PRINTS" id="PR00147">
    <property type="entry name" value="DNAPHOTLYASE"/>
</dbReference>
<dbReference type="InterPro" id="IPR036134">
    <property type="entry name" value="Crypto/Photolyase_FAD-like_sf"/>
</dbReference>
<dbReference type="Pfam" id="PF03441">
    <property type="entry name" value="FAD_binding_7"/>
    <property type="match status" value="1"/>
</dbReference>
<keyword evidence="4 7" id="KW-0157">Chromophore</keyword>
<proteinExistence type="inferred from homology"/>
<reference evidence="10 11" key="1">
    <citation type="submission" date="2018-04" db="EMBL/GenBank/DDBJ databases">
        <authorList>
            <person name="Zhang X."/>
            <person name="Yuan J."/>
            <person name="Li F."/>
            <person name="Xiang J."/>
        </authorList>
    </citation>
    <scope>NUCLEOTIDE SEQUENCE [LARGE SCALE GENOMIC DNA]</scope>
    <source>
        <tissue evidence="10">Muscle</tissue>
    </source>
</reference>
<dbReference type="InterPro" id="IPR002081">
    <property type="entry name" value="Cryptochrome/DNA_photolyase_1"/>
</dbReference>
<dbReference type="PANTHER" id="PTHR11455">
    <property type="entry name" value="CRYPTOCHROME"/>
    <property type="match status" value="1"/>
</dbReference>
<comment type="function">
    <text evidence="7">May have a photoreceptor function.</text>
</comment>
<dbReference type="NCBIfam" id="TIGR02765">
    <property type="entry name" value="crypto_DASH"/>
    <property type="match status" value="1"/>
</dbReference>
<keyword evidence="11" id="KW-1185">Reference proteome</keyword>
<evidence type="ECO:0000256" key="3">
    <source>
        <dbReference type="ARBA" id="ARBA00022827"/>
    </source>
</evidence>
<dbReference type="InterPro" id="IPR014133">
    <property type="entry name" value="Cry_DASH"/>
</dbReference>
<dbReference type="Gene3D" id="3.40.50.620">
    <property type="entry name" value="HUPs"/>
    <property type="match status" value="1"/>
</dbReference>
<feature type="domain" description="Photolyase/cryptochrome alpha/beta" evidence="9">
    <location>
        <begin position="46"/>
        <end position="183"/>
    </location>
</feature>
<name>A0A423THC0_PENVA</name>
<evidence type="ECO:0000256" key="2">
    <source>
        <dbReference type="ARBA" id="ARBA00022630"/>
    </source>
</evidence>
<dbReference type="STRING" id="6689.A0A423THC0"/>
<gene>
    <name evidence="10" type="ORF">C7M84_005593</name>
</gene>
<protein>
    <recommendedName>
        <fullName evidence="7">Cryptochrome DASH</fullName>
    </recommendedName>
</protein>
<dbReference type="InterPro" id="IPR014729">
    <property type="entry name" value="Rossmann-like_a/b/a_fold"/>
</dbReference>
<feature type="binding site" evidence="5">
    <location>
        <begin position="293"/>
        <end position="297"/>
    </location>
    <ligand>
        <name>FAD</name>
        <dbReference type="ChEBI" id="CHEBI:57692"/>
    </ligand>
</feature>
<dbReference type="SUPFAM" id="SSF52425">
    <property type="entry name" value="Cryptochrome/photolyase, N-terminal domain"/>
    <property type="match status" value="1"/>
</dbReference>
<reference evidence="10 11" key="2">
    <citation type="submission" date="2019-01" db="EMBL/GenBank/DDBJ databases">
        <title>The decoding of complex shrimp genome reveals the adaptation for benthos swimmer, frequently molting mechanism and breeding impact on genome.</title>
        <authorList>
            <person name="Sun Y."/>
            <person name="Gao Y."/>
            <person name="Yu Y."/>
        </authorList>
    </citation>
    <scope>NUCLEOTIDE SEQUENCE [LARGE SCALE GENOMIC DNA]</scope>
    <source>
        <tissue evidence="10">Muscle</tissue>
    </source>
</reference>
<dbReference type="InterPro" id="IPR036155">
    <property type="entry name" value="Crypto/Photolyase_N_sf"/>
</dbReference>
<comment type="caution">
    <text evidence="10">The sequence shown here is derived from an EMBL/GenBank/DDBJ whole genome shotgun (WGS) entry which is preliminary data.</text>
</comment>
<comment type="similarity">
    <text evidence="1 7">Belongs to the DNA photolyase class-1 family.</text>
</comment>